<feature type="non-terminal residue" evidence="1">
    <location>
        <position position="198"/>
    </location>
</feature>
<organism evidence="1 2">
    <name type="scientific">Gigaspora margarita</name>
    <dbReference type="NCBI Taxonomy" id="4874"/>
    <lineage>
        <taxon>Eukaryota</taxon>
        <taxon>Fungi</taxon>
        <taxon>Fungi incertae sedis</taxon>
        <taxon>Mucoromycota</taxon>
        <taxon>Glomeromycotina</taxon>
        <taxon>Glomeromycetes</taxon>
        <taxon>Diversisporales</taxon>
        <taxon>Gigasporaceae</taxon>
        <taxon>Gigaspora</taxon>
    </lineage>
</organism>
<gene>
    <name evidence="1" type="ORF">GMARGA_LOCUS36260</name>
</gene>
<protein>
    <submittedName>
        <fullName evidence="1">1715_t:CDS:1</fullName>
    </submittedName>
</protein>
<sequence length="198" mass="22822">ALCNPNSNRQQLIQECNLIWNQIKHENKTSIDEKIHTYFNAIPSHTYSHYSQFTQYSTNNADYIDTLPFVSKNTGTSLQQDDEELPKNAICQRDSVAKIKAANKKITEYEQIYNISTNKSFKEMLRSSIISEKQIVTDQTKRLEKLKRHAEAQARLTEKKAKLLEEGIVEKYNGPGRPSAAMIDPDLWDKIHKCVEFG</sequence>
<reference evidence="1 2" key="1">
    <citation type="submission" date="2021-06" db="EMBL/GenBank/DDBJ databases">
        <authorList>
            <person name="Kallberg Y."/>
            <person name="Tangrot J."/>
            <person name="Rosling A."/>
        </authorList>
    </citation>
    <scope>NUCLEOTIDE SEQUENCE [LARGE SCALE GENOMIC DNA]</scope>
    <source>
        <strain evidence="1 2">120-4 pot B 10/14</strain>
    </source>
</reference>
<feature type="non-terminal residue" evidence="1">
    <location>
        <position position="1"/>
    </location>
</feature>
<dbReference type="EMBL" id="CAJVQB010070774">
    <property type="protein sequence ID" value="CAG8842939.1"/>
    <property type="molecule type" value="Genomic_DNA"/>
</dbReference>
<evidence type="ECO:0000313" key="1">
    <source>
        <dbReference type="EMBL" id="CAG8842939.1"/>
    </source>
</evidence>
<name>A0ABN7WZX9_GIGMA</name>
<accession>A0ABN7WZX9</accession>
<comment type="caution">
    <text evidence="1">The sequence shown here is derived from an EMBL/GenBank/DDBJ whole genome shotgun (WGS) entry which is preliminary data.</text>
</comment>
<evidence type="ECO:0000313" key="2">
    <source>
        <dbReference type="Proteomes" id="UP000789901"/>
    </source>
</evidence>
<proteinExistence type="predicted"/>
<keyword evidence="2" id="KW-1185">Reference proteome</keyword>
<dbReference type="Proteomes" id="UP000789901">
    <property type="component" value="Unassembled WGS sequence"/>
</dbReference>